<proteinExistence type="predicted"/>
<accession>A0A367CGL6</accession>
<dbReference type="PROSITE" id="PS50943">
    <property type="entry name" value="HTH_CROC1"/>
    <property type="match status" value="1"/>
</dbReference>
<dbReference type="GO" id="GO:0003677">
    <property type="term" value="F:DNA binding"/>
    <property type="evidence" value="ECO:0007669"/>
    <property type="project" value="InterPro"/>
</dbReference>
<dbReference type="CDD" id="cd00093">
    <property type="entry name" value="HTH_XRE"/>
    <property type="match status" value="1"/>
</dbReference>
<dbReference type="EMBL" id="PDEB01000004">
    <property type="protein sequence ID" value="PEH44060.1"/>
    <property type="molecule type" value="Genomic_DNA"/>
</dbReference>
<evidence type="ECO:0000313" key="4">
    <source>
        <dbReference type="Proteomes" id="UP000220669"/>
    </source>
</evidence>
<dbReference type="SUPFAM" id="SSF47413">
    <property type="entry name" value="lambda repressor-like DNA-binding domains"/>
    <property type="match status" value="1"/>
</dbReference>
<evidence type="ECO:0000313" key="3">
    <source>
        <dbReference type="EMBL" id="RCA11765.1"/>
    </source>
</evidence>
<dbReference type="Gene3D" id="1.25.40.10">
    <property type="entry name" value="Tetratricopeptide repeat domain"/>
    <property type="match status" value="1"/>
</dbReference>
<comment type="caution">
    <text evidence="3">The sequence shown here is derived from an EMBL/GenBank/DDBJ whole genome shotgun (WGS) entry which is preliminary data.</text>
</comment>
<evidence type="ECO:0000313" key="5">
    <source>
        <dbReference type="Proteomes" id="UP000252797"/>
    </source>
</evidence>
<dbReference type="InterPro" id="IPR011990">
    <property type="entry name" value="TPR-like_helical_dom_sf"/>
</dbReference>
<reference evidence="3 5" key="1">
    <citation type="submission" date="2015-06" db="EMBL/GenBank/DDBJ databases">
        <title>The Genome Sequence of Enterococcus durans 4EA1.</title>
        <authorList>
            <consortium name="The Broad Institute Genomics Platform"/>
            <consortium name="The Broad Institute Genome Sequencing Center for Infectious Disease"/>
            <person name="Earl A.M."/>
            <person name="Van Tyne D."/>
            <person name="Lebreton F."/>
            <person name="Saavedra J.T."/>
            <person name="Gilmore M.S."/>
            <person name="Manson Mcguire A."/>
            <person name="Clock S."/>
            <person name="Crupain M."/>
            <person name="Rangan U."/>
            <person name="Young S."/>
            <person name="Abouelleil A."/>
            <person name="Cao P."/>
            <person name="Chapman S.B."/>
            <person name="Griggs A."/>
            <person name="Priest M."/>
            <person name="Shea T."/>
            <person name="Wortman J."/>
            <person name="Nusbaum C."/>
            <person name="Birren B."/>
        </authorList>
    </citation>
    <scope>NUCLEOTIDE SEQUENCE [LARGE SCALE GENOMIC DNA]</scope>
    <source>
        <strain evidence="3 5">4EA1</strain>
    </source>
</reference>
<dbReference type="InterPro" id="IPR010982">
    <property type="entry name" value="Lambda_DNA-bd_dom_sf"/>
</dbReference>
<dbReference type="Proteomes" id="UP000252797">
    <property type="component" value="Unassembled WGS sequence"/>
</dbReference>
<dbReference type="EMBL" id="LEPB01000002">
    <property type="protein sequence ID" value="RCA11765.1"/>
    <property type="molecule type" value="Genomic_DNA"/>
</dbReference>
<dbReference type="Pfam" id="PF01381">
    <property type="entry name" value="HTH_3"/>
    <property type="match status" value="1"/>
</dbReference>
<dbReference type="PANTHER" id="PTHR37038:SF14">
    <property type="entry name" value="TRANSCRIPTIONAL ACTIVATOR"/>
    <property type="match status" value="1"/>
</dbReference>
<dbReference type="Proteomes" id="UP000220669">
    <property type="component" value="Unassembled WGS sequence"/>
</dbReference>
<dbReference type="InterPro" id="IPR001387">
    <property type="entry name" value="Cro/C1-type_HTH"/>
</dbReference>
<sequence>MYDGKLIKQLRVNRKLTQSQLAQGICSKTSLVGIESNSVKKISFLTLKAFLERLNISLAEYEWLRNQMDEPKKIKKSRHLLNKVQEDNFDPYKEIANNRKQFKKTTDLYYLVLNLQMFWETEGELQLEFLKYECRTIEEYFMQMREYGLFELGILAEFPYIFSDSFIDNHYLKIKKRMRLLPDSKLSDQYLFTFLKNLTIYYIDKKRFKKARSINEDMYRSLAHKEKSTIIYEMLMLEYYRRMIAAALGEPIIEGTNTLFSVIEYTLGKKERVALEEKLAAVGHQRSDGR</sequence>
<dbReference type="KEGG" id="edu:LIU_04615"/>
<evidence type="ECO:0000259" key="1">
    <source>
        <dbReference type="PROSITE" id="PS50943"/>
    </source>
</evidence>
<name>A0A367CGL6_9ENTE</name>
<dbReference type="RefSeq" id="WP_005877229.1">
    <property type="nucleotide sequence ID" value="NZ_CABGIQ010000010.1"/>
</dbReference>
<dbReference type="SMART" id="SM00530">
    <property type="entry name" value="HTH_XRE"/>
    <property type="match status" value="1"/>
</dbReference>
<dbReference type="PANTHER" id="PTHR37038">
    <property type="entry name" value="TRANSCRIPTIONAL REGULATOR-RELATED"/>
    <property type="match status" value="1"/>
</dbReference>
<dbReference type="InterPro" id="IPR053163">
    <property type="entry name" value="HTH-type_regulator_Rgg"/>
</dbReference>
<dbReference type="STRING" id="53345.LIU_04615"/>
<evidence type="ECO:0000313" key="2">
    <source>
        <dbReference type="EMBL" id="PEH44060.1"/>
    </source>
</evidence>
<protein>
    <submittedName>
        <fullName evidence="3">Transcriptional activator Rgg/GadR/MutR</fullName>
    </submittedName>
    <submittedName>
        <fullName evidence="2">XRE family transcriptional regulator</fullName>
    </submittedName>
</protein>
<reference evidence="2 4" key="2">
    <citation type="submission" date="2017-09" db="EMBL/GenBank/DDBJ databases">
        <title>FDA dAtabase for Regulatory Grade micrObial Sequences (FDA-ARGOS): Supporting development and validation of Infectious Disease Dx tests.</title>
        <authorList>
            <person name="Minogue T."/>
            <person name="Wolcott M."/>
            <person name="Wasieloski L."/>
            <person name="Aguilar W."/>
            <person name="Moore D."/>
            <person name="Tallon L.J."/>
            <person name="Sadzewicz L."/>
            <person name="Ott S."/>
            <person name="Zhao X."/>
            <person name="Nagaraj S."/>
            <person name="Vavikolanu K."/>
            <person name="Aluvathingal J."/>
            <person name="Nadendla S."/>
            <person name="Sichtig H."/>
        </authorList>
    </citation>
    <scope>NUCLEOTIDE SEQUENCE [LARGE SCALE GENOMIC DNA]</scope>
    <source>
        <strain evidence="2 4">FDAARGOS_396</strain>
    </source>
</reference>
<feature type="domain" description="HTH cro/C1-type" evidence="1">
    <location>
        <begin position="7"/>
        <end position="61"/>
    </location>
</feature>
<dbReference type="AlphaFoldDB" id="A0A367CGL6"/>
<organism evidence="3 5">
    <name type="scientific">Enterococcus durans</name>
    <dbReference type="NCBI Taxonomy" id="53345"/>
    <lineage>
        <taxon>Bacteria</taxon>
        <taxon>Bacillati</taxon>
        <taxon>Bacillota</taxon>
        <taxon>Bacilli</taxon>
        <taxon>Lactobacillales</taxon>
        <taxon>Enterococcaceae</taxon>
        <taxon>Enterococcus</taxon>
    </lineage>
</organism>
<gene>
    <name evidence="2" type="ORF">CRM96_03095</name>
    <name evidence="3" type="ORF">EA71_00679</name>
</gene>